<reference evidence="1 2" key="1">
    <citation type="journal article" date="2025" name="Microbiol. Resour. Announc.">
        <title>Draft genome sequences for Neonectria magnoliae and Neonectria punicea, canker pathogens of Liriodendron tulipifera and Acer saccharum in West Virginia.</title>
        <authorList>
            <person name="Petronek H.M."/>
            <person name="Kasson M.T."/>
            <person name="Metheny A.M."/>
            <person name="Stauder C.M."/>
            <person name="Lovett B."/>
            <person name="Lynch S.C."/>
            <person name="Garnas J.R."/>
            <person name="Kasson L.R."/>
            <person name="Stajich J.E."/>
        </authorList>
    </citation>
    <scope>NUCLEOTIDE SEQUENCE [LARGE SCALE GENOMIC DNA]</scope>
    <source>
        <strain evidence="1 2">NRRL 64653</strain>
    </source>
</reference>
<evidence type="ECO:0000313" key="1">
    <source>
        <dbReference type="EMBL" id="KAK7404044.1"/>
    </source>
</evidence>
<name>A0ABR1GQK2_9HYPO</name>
<comment type="caution">
    <text evidence="1">The sequence shown here is derived from an EMBL/GenBank/DDBJ whole genome shotgun (WGS) entry which is preliminary data.</text>
</comment>
<proteinExistence type="predicted"/>
<protein>
    <submittedName>
        <fullName evidence="1">Uncharacterized protein</fullName>
    </submittedName>
</protein>
<accession>A0ABR1GQK2</accession>
<organism evidence="1 2">
    <name type="scientific">Neonectria punicea</name>
    <dbReference type="NCBI Taxonomy" id="979145"/>
    <lineage>
        <taxon>Eukaryota</taxon>
        <taxon>Fungi</taxon>
        <taxon>Dikarya</taxon>
        <taxon>Ascomycota</taxon>
        <taxon>Pezizomycotina</taxon>
        <taxon>Sordariomycetes</taxon>
        <taxon>Hypocreomycetidae</taxon>
        <taxon>Hypocreales</taxon>
        <taxon>Nectriaceae</taxon>
        <taxon>Neonectria</taxon>
    </lineage>
</organism>
<keyword evidence="2" id="KW-1185">Reference proteome</keyword>
<sequence>MPYLKLNLPLNGDADGGRQNFRVKIHSLEKWRQEVSASPQNRFTNADKDFAIDGRRVCDAVTNIVTVDSLVAIILNATNVAKSMPLVGELCWKRMDSCHEPIVTKMAIR</sequence>
<dbReference type="EMBL" id="JAZAVJ010000217">
    <property type="protein sequence ID" value="KAK7404044.1"/>
    <property type="molecule type" value="Genomic_DNA"/>
</dbReference>
<evidence type="ECO:0000313" key="2">
    <source>
        <dbReference type="Proteomes" id="UP001498476"/>
    </source>
</evidence>
<dbReference type="Proteomes" id="UP001498476">
    <property type="component" value="Unassembled WGS sequence"/>
</dbReference>
<gene>
    <name evidence="1" type="ORF">QQX98_010165</name>
</gene>